<dbReference type="SUPFAM" id="SSF53474">
    <property type="entry name" value="alpha/beta-Hydrolases"/>
    <property type="match status" value="1"/>
</dbReference>
<proteinExistence type="predicted"/>
<sequence>MQLHEHANISYVSAGVRYPLQTFDLYVPHSDDPAPRPLICFVHGGAWRSEDKADHAQLARRLAALTRCPVAVPNYRLTTPITPLFHPSHAADLRRFLDFLLTWPGPGPAARAPPYDPARLYLLAHSCSAHMLSSILLAPPPRSSAAYPVLAPSPALLAATRAVVLSEGLYDIDLLLHTFPAYKDSFIKKTFTDRDSYAPFNTATYALRPGAAHIRWLILHSPNDSLVDRAQSEAIYAHLHDLYQVQGQDPARAVQRNWDDLQEEHNELLAGEVYPAIVANFIADDVQK</sequence>
<evidence type="ECO:0000259" key="2">
    <source>
        <dbReference type="Pfam" id="PF20434"/>
    </source>
</evidence>
<evidence type="ECO:0000256" key="1">
    <source>
        <dbReference type="ARBA" id="ARBA00022801"/>
    </source>
</evidence>
<dbReference type="Pfam" id="PF20434">
    <property type="entry name" value="BD-FAE"/>
    <property type="match status" value="1"/>
</dbReference>
<keyword evidence="1" id="KW-0378">Hydrolase</keyword>
<comment type="caution">
    <text evidence="3">The sequence shown here is derived from an EMBL/GenBank/DDBJ whole genome shotgun (WGS) entry which is preliminary data.</text>
</comment>
<dbReference type="InParanoid" id="A0A401GIT3"/>
<name>A0A401GIT3_9APHY</name>
<dbReference type="Gene3D" id="3.40.50.1820">
    <property type="entry name" value="alpha/beta hydrolase"/>
    <property type="match status" value="1"/>
</dbReference>
<keyword evidence="4" id="KW-1185">Reference proteome</keyword>
<dbReference type="Proteomes" id="UP000287166">
    <property type="component" value="Unassembled WGS sequence"/>
</dbReference>
<dbReference type="InterPro" id="IPR050300">
    <property type="entry name" value="GDXG_lipolytic_enzyme"/>
</dbReference>
<dbReference type="PANTHER" id="PTHR48081">
    <property type="entry name" value="AB HYDROLASE SUPERFAMILY PROTEIN C4A8.06C"/>
    <property type="match status" value="1"/>
</dbReference>
<evidence type="ECO:0000313" key="4">
    <source>
        <dbReference type="Proteomes" id="UP000287166"/>
    </source>
</evidence>
<dbReference type="RefSeq" id="XP_027612928.1">
    <property type="nucleotide sequence ID" value="XM_027757127.1"/>
</dbReference>
<dbReference type="InterPro" id="IPR029058">
    <property type="entry name" value="AB_hydrolase_fold"/>
</dbReference>
<dbReference type="EMBL" id="BFAD01000004">
    <property type="protein sequence ID" value="GBE82015.1"/>
    <property type="molecule type" value="Genomic_DNA"/>
</dbReference>
<dbReference type="STRING" id="139825.A0A401GIT3"/>
<dbReference type="GO" id="GO:0016787">
    <property type="term" value="F:hydrolase activity"/>
    <property type="evidence" value="ECO:0007669"/>
    <property type="project" value="UniProtKB-KW"/>
</dbReference>
<gene>
    <name evidence="3" type="ORF">SCP_0403910</name>
</gene>
<accession>A0A401GIT3</accession>
<organism evidence="3 4">
    <name type="scientific">Sparassis crispa</name>
    <dbReference type="NCBI Taxonomy" id="139825"/>
    <lineage>
        <taxon>Eukaryota</taxon>
        <taxon>Fungi</taxon>
        <taxon>Dikarya</taxon>
        <taxon>Basidiomycota</taxon>
        <taxon>Agaricomycotina</taxon>
        <taxon>Agaricomycetes</taxon>
        <taxon>Polyporales</taxon>
        <taxon>Sparassidaceae</taxon>
        <taxon>Sparassis</taxon>
    </lineage>
</organism>
<dbReference type="PANTHER" id="PTHR48081:SF33">
    <property type="entry name" value="KYNURENINE FORMAMIDASE"/>
    <property type="match status" value="1"/>
</dbReference>
<dbReference type="AlphaFoldDB" id="A0A401GIT3"/>
<dbReference type="GeneID" id="38778932"/>
<reference evidence="3 4" key="1">
    <citation type="journal article" date="2018" name="Sci. Rep.">
        <title>Genome sequence of the cauliflower mushroom Sparassis crispa (Hanabiratake) and its association with beneficial usage.</title>
        <authorList>
            <person name="Kiyama R."/>
            <person name="Furutani Y."/>
            <person name="Kawaguchi K."/>
            <person name="Nakanishi T."/>
        </authorList>
    </citation>
    <scope>NUCLEOTIDE SEQUENCE [LARGE SCALE GENOMIC DNA]</scope>
</reference>
<dbReference type="InterPro" id="IPR049492">
    <property type="entry name" value="BD-FAE-like_dom"/>
</dbReference>
<dbReference type="OrthoDB" id="6495301at2759"/>
<feature type="domain" description="BD-FAE-like" evidence="2">
    <location>
        <begin position="24"/>
        <end position="239"/>
    </location>
</feature>
<protein>
    <submittedName>
        <fullName evidence="3">Kynurenine formamidase</fullName>
    </submittedName>
</protein>
<evidence type="ECO:0000313" key="3">
    <source>
        <dbReference type="EMBL" id="GBE82015.1"/>
    </source>
</evidence>